<reference evidence="12" key="1">
    <citation type="submission" date="2021-02" db="EMBL/GenBank/DDBJ databases">
        <authorList>
            <person name="Nowell W R."/>
        </authorList>
    </citation>
    <scope>NUCLEOTIDE SEQUENCE</scope>
    <source>
        <strain evidence="12">Ploen Becks lab</strain>
    </source>
</reference>
<keyword evidence="3" id="KW-0479">Metal-binding</keyword>
<dbReference type="PROSITE" id="PS00028">
    <property type="entry name" value="ZINC_FINGER_C2H2_1"/>
    <property type="match status" value="3"/>
</dbReference>
<dbReference type="InterPro" id="IPR043359">
    <property type="entry name" value="GLI-like"/>
</dbReference>
<dbReference type="GO" id="GO:0000981">
    <property type="term" value="F:DNA-binding transcription factor activity, RNA polymerase II-specific"/>
    <property type="evidence" value="ECO:0007669"/>
    <property type="project" value="TreeGrafter"/>
</dbReference>
<dbReference type="AlphaFoldDB" id="A0A813N7W7"/>
<evidence type="ECO:0000256" key="7">
    <source>
        <dbReference type="ARBA" id="ARBA00023125"/>
    </source>
</evidence>
<keyword evidence="8" id="KW-0539">Nucleus</keyword>
<dbReference type="GO" id="GO:0000978">
    <property type="term" value="F:RNA polymerase II cis-regulatory region sequence-specific DNA binding"/>
    <property type="evidence" value="ECO:0007669"/>
    <property type="project" value="TreeGrafter"/>
</dbReference>
<dbReference type="Gene3D" id="3.30.160.60">
    <property type="entry name" value="Classic Zinc Finger"/>
    <property type="match status" value="4"/>
</dbReference>
<evidence type="ECO:0000256" key="3">
    <source>
        <dbReference type="ARBA" id="ARBA00022723"/>
    </source>
</evidence>
<evidence type="ECO:0000256" key="10">
    <source>
        <dbReference type="SAM" id="MobiDB-lite"/>
    </source>
</evidence>
<keyword evidence="5 9" id="KW-0863">Zinc-finger</keyword>
<sequence>MDLSPKKKDALNEDSPNSSSSSICSENGINQYNMYNGEINYNQISSTGYNIVPQFYAPNSESQIVDYRVNLAASPSSSSSSSDLVDPNINAAAAAAAALAAAVAVSASQQQHQQQINQSQQFQTINSGAFLRYMRPQQSQVTSSPSSISSSSSSSSCSFNYNHNSKTEYVCCWIDPDTKKHCNKIFYRMDEIVTHLTVDHVGGSEQNVHICYWENCIREGKPFKAKYKLVNHIRVHTGEKPFACPFFGCGKVFARSENLKIHKRTHTGEKPFQCEFEGCDRRFANSSDRKKHMHVHTSDKPYYCRINGCDKSYTHPSSLRKHMKMHDCFNDQTASLNIAFKEAINNSRKMDDSNLEETKEYKPKLKSSQNMTKTKQNSSVLSSQSSGSVSPSCSPRHNGYKSSDNEFYSNQQKMLFYQSQQSSLDNAQANFQNTFQPNQFNYENSNQMDENSENVNNINFNNHPYMMSHYQSNAGFSSNAENYYQSSNYQMSQYHQNFNQQYSEFNHLNHPNLHQQHYSNQSNTSYLVNEWYHIQQQQQTEQQTLAQELNPNQQNLQQLESSDNTNANLFANFYQTAASNSRAPLINYT</sequence>
<feature type="compositionally biased region" description="Basic and acidic residues" evidence="10">
    <location>
        <begin position="349"/>
        <end position="363"/>
    </location>
</feature>
<dbReference type="InterPro" id="IPR041643">
    <property type="entry name" value="Znf_ZIC"/>
</dbReference>
<keyword evidence="13" id="KW-1185">Reference proteome</keyword>
<evidence type="ECO:0000313" key="13">
    <source>
        <dbReference type="Proteomes" id="UP000663879"/>
    </source>
</evidence>
<feature type="region of interest" description="Disordered" evidence="10">
    <location>
        <begin position="437"/>
        <end position="460"/>
    </location>
</feature>
<evidence type="ECO:0000256" key="2">
    <source>
        <dbReference type="ARBA" id="ARBA00010831"/>
    </source>
</evidence>
<dbReference type="FunFam" id="3.30.160.60:FF:000039">
    <property type="entry name" value="Zinc finger protein ZIC 1"/>
    <property type="match status" value="1"/>
</dbReference>
<feature type="region of interest" description="Disordered" evidence="10">
    <location>
        <begin position="1"/>
        <end position="24"/>
    </location>
</feature>
<name>A0A813N7W7_9BILA</name>
<dbReference type="SMART" id="SM00355">
    <property type="entry name" value="ZnF_C2H2"/>
    <property type="match status" value="5"/>
</dbReference>
<dbReference type="GO" id="GO:0008270">
    <property type="term" value="F:zinc ion binding"/>
    <property type="evidence" value="ECO:0007669"/>
    <property type="project" value="UniProtKB-KW"/>
</dbReference>
<evidence type="ECO:0000256" key="4">
    <source>
        <dbReference type="ARBA" id="ARBA00022737"/>
    </source>
</evidence>
<feature type="domain" description="C2H2-type" evidence="11">
    <location>
        <begin position="214"/>
        <end position="241"/>
    </location>
</feature>
<dbReference type="FunFam" id="3.30.160.60:FF:001330">
    <property type="entry name" value="Zinc finger protein ZIC 4"/>
    <property type="match status" value="1"/>
</dbReference>
<gene>
    <name evidence="12" type="ORF">OXX778_LOCUS2704</name>
</gene>
<feature type="compositionally biased region" description="Polar residues" evidence="10">
    <location>
        <begin position="366"/>
        <end position="377"/>
    </location>
</feature>
<dbReference type="Pfam" id="PF18366">
    <property type="entry name" value="zf_ZIC"/>
    <property type="match status" value="1"/>
</dbReference>
<evidence type="ECO:0000259" key="11">
    <source>
        <dbReference type="PROSITE" id="PS50157"/>
    </source>
</evidence>
<feature type="domain" description="C2H2-type" evidence="11">
    <location>
        <begin position="272"/>
        <end position="301"/>
    </location>
</feature>
<dbReference type="Pfam" id="PF00096">
    <property type="entry name" value="zf-C2H2"/>
    <property type="match status" value="3"/>
</dbReference>
<keyword evidence="7" id="KW-0238">DNA-binding</keyword>
<dbReference type="EMBL" id="CAJNOC010000218">
    <property type="protein sequence ID" value="CAF0728847.1"/>
    <property type="molecule type" value="Genomic_DNA"/>
</dbReference>
<dbReference type="SUPFAM" id="SSF57667">
    <property type="entry name" value="beta-beta-alpha zinc fingers"/>
    <property type="match status" value="2"/>
</dbReference>
<feature type="compositionally biased region" description="Low complexity" evidence="10">
    <location>
        <begin position="378"/>
        <end position="394"/>
    </location>
</feature>
<dbReference type="PANTHER" id="PTHR45718:SF8">
    <property type="entry name" value="GLIS FAMILY ZINC FINGER 2"/>
    <property type="match status" value="1"/>
</dbReference>
<feature type="domain" description="C2H2-type" evidence="11">
    <location>
        <begin position="302"/>
        <end position="326"/>
    </location>
</feature>
<feature type="region of interest" description="Disordered" evidence="10">
    <location>
        <begin position="349"/>
        <end position="405"/>
    </location>
</feature>
<dbReference type="InterPro" id="IPR013087">
    <property type="entry name" value="Znf_C2H2_type"/>
</dbReference>
<dbReference type="InterPro" id="IPR056436">
    <property type="entry name" value="Znf-C2H2_ZIC1-5/GLI1-3-like"/>
</dbReference>
<evidence type="ECO:0000256" key="8">
    <source>
        <dbReference type="ARBA" id="ARBA00023242"/>
    </source>
</evidence>
<dbReference type="GO" id="GO:0005634">
    <property type="term" value="C:nucleus"/>
    <property type="evidence" value="ECO:0007669"/>
    <property type="project" value="UniProtKB-SubCell"/>
</dbReference>
<dbReference type="Proteomes" id="UP000663879">
    <property type="component" value="Unassembled WGS sequence"/>
</dbReference>
<evidence type="ECO:0000313" key="12">
    <source>
        <dbReference type="EMBL" id="CAF0728847.1"/>
    </source>
</evidence>
<dbReference type="OrthoDB" id="3214149at2759"/>
<feature type="domain" description="C2H2-type" evidence="11">
    <location>
        <begin position="242"/>
        <end position="271"/>
    </location>
</feature>
<organism evidence="12 13">
    <name type="scientific">Brachionus calyciflorus</name>
    <dbReference type="NCBI Taxonomy" id="104777"/>
    <lineage>
        <taxon>Eukaryota</taxon>
        <taxon>Metazoa</taxon>
        <taxon>Spiralia</taxon>
        <taxon>Gnathifera</taxon>
        <taxon>Rotifera</taxon>
        <taxon>Eurotatoria</taxon>
        <taxon>Monogononta</taxon>
        <taxon>Pseudotrocha</taxon>
        <taxon>Ploima</taxon>
        <taxon>Brachionidae</taxon>
        <taxon>Brachionus</taxon>
    </lineage>
</organism>
<protein>
    <recommendedName>
        <fullName evidence="11">C2H2-type domain-containing protein</fullName>
    </recommendedName>
</protein>
<dbReference type="Pfam" id="PF23561">
    <property type="entry name" value="zf-C2H2_15"/>
    <property type="match status" value="1"/>
</dbReference>
<feature type="compositionally biased region" description="Basic and acidic residues" evidence="10">
    <location>
        <begin position="1"/>
        <end position="11"/>
    </location>
</feature>
<dbReference type="PANTHER" id="PTHR45718">
    <property type="entry name" value="TRANSCRIPTIONAL ACTIVATOR CUBITUS INTERRUPTUS"/>
    <property type="match status" value="1"/>
</dbReference>
<comment type="subcellular location">
    <subcellularLocation>
        <location evidence="1">Nucleus</location>
    </subcellularLocation>
</comment>
<keyword evidence="4" id="KW-0677">Repeat</keyword>
<dbReference type="PROSITE" id="PS50157">
    <property type="entry name" value="ZINC_FINGER_C2H2_2"/>
    <property type="match status" value="4"/>
</dbReference>
<evidence type="ECO:0000256" key="1">
    <source>
        <dbReference type="ARBA" id="ARBA00004123"/>
    </source>
</evidence>
<dbReference type="FunFam" id="3.30.160.60:FF:000041">
    <property type="entry name" value="Zinc finger protein ZIC 1"/>
    <property type="match status" value="1"/>
</dbReference>
<evidence type="ECO:0000256" key="5">
    <source>
        <dbReference type="ARBA" id="ARBA00022771"/>
    </source>
</evidence>
<keyword evidence="6" id="KW-0862">Zinc</keyword>
<dbReference type="FunFam" id="3.30.160.60:FF:000035">
    <property type="entry name" value="Zinc finger protein ZIC 1"/>
    <property type="match status" value="1"/>
</dbReference>
<feature type="compositionally biased region" description="Low complexity" evidence="10">
    <location>
        <begin position="15"/>
        <end position="24"/>
    </location>
</feature>
<accession>A0A813N7W7</accession>
<evidence type="ECO:0000256" key="6">
    <source>
        <dbReference type="ARBA" id="ARBA00022833"/>
    </source>
</evidence>
<comment type="caution">
    <text evidence="12">The sequence shown here is derived from an EMBL/GenBank/DDBJ whole genome shotgun (WGS) entry which is preliminary data.</text>
</comment>
<evidence type="ECO:0000256" key="9">
    <source>
        <dbReference type="PROSITE-ProRule" id="PRU00042"/>
    </source>
</evidence>
<dbReference type="InterPro" id="IPR036236">
    <property type="entry name" value="Znf_C2H2_sf"/>
</dbReference>
<comment type="similarity">
    <text evidence="2">Belongs to the GLI C2H2-type zinc-finger protein family.</text>
</comment>
<proteinExistence type="inferred from homology"/>